<protein>
    <recommendedName>
        <fullName evidence="4">DUF1269 domain-containing protein</fullName>
    </recommendedName>
</protein>
<feature type="transmembrane region" description="Helical" evidence="1">
    <location>
        <begin position="54"/>
        <end position="72"/>
    </location>
</feature>
<feature type="transmembrane region" description="Helical" evidence="1">
    <location>
        <begin position="78"/>
        <end position="104"/>
    </location>
</feature>
<dbReference type="RefSeq" id="WP_189001445.1">
    <property type="nucleotide sequence ID" value="NZ_BMOD01000003.1"/>
</dbReference>
<gene>
    <name evidence="2" type="ORF">GCM10008938_12390</name>
</gene>
<evidence type="ECO:0000313" key="3">
    <source>
        <dbReference type="Proteomes" id="UP000632222"/>
    </source>
</evidence>
<reference evidence="3" key="1">
    <citation type="journal article" date="2019" name="Int. J. Syst. Evol. Microbiol.">
        <title>The Global Catalogue of Microorganisms (GCM) 10K type strain sequencing project: providing services to taxonomists for standard genome sequencing and annotation.</title>
        <authorList>
            <consortium name="The Broad Institute Genomics Platform"/>
            <consortium name="The Broad Institute Genome Sequencing Center for Infectious Disease"/>
            <person name="Wu L."/>
            <person name="Ma J."/>
        </authorList>
    </citation>
    <scope>NUCLEOTIDE SEQUENCE [LARGE SCALE GENOMIC DNA]</scope>
    <source>
        <strain evidence="3">JCM 14370</strain>
    </source>
</reference>
<keyword evidence="1" id="KW-0812">Transmembrane</keyword>
<accession>A0ABQ2CWJ0</accession>
<keyword evidence="1" id="KW-1133">Transmembrane helix</keyword>
<evidence type="ECO:0008006" key="4">
    <source>
        <dbReference type="Google" id="ProtNLM"/>
    </source>
</evidence>
<comment type="caution">
    <text evidence="2">The sequence shown here is derived from an EMBL/GenBank/DDBJ whole genome shotgun (WGS) entry which is preliminary data.</text>
</comment>
<dbReference type="Proteomes" id="UP000632222">
    <property type="component" value="Unassembled WGS sequence"/>
</dbReference>
<keyword evidence="1" id="KW-0472">Membrane</keyword>
<proteinExistence type="predicted"/>
<keyword evidence="3" id="KW-1185">Reference proteome</keyword>
<name>A0ABQ2CWJ0_9DEIO</name>
<evidence type="ECO:0000256" key="1">
    <source>
        <dbReference type="SAM" id="Phobius"/>
    </source>
</evidence>
<organism evidence="2 3">
    <name type="scientific">Deinococcus roseus</name>
    <dbReference type="NCBI Taxonomy" id="392414"/>
    <lineage>
        <taxon>Bacteria</taxon>
        <taxon>Thermotogati</taxon>
        <taxon>Deinococcota</taxon>
        <taxon>Deinococci</taxon>
        <taxon>Deinococcales</taxon>
        <taxon>Deinococcaceae</taxon>
        <taxon>Deinococcus</taxon>
    </lineage>
</organism>
<sequence length="172" mass="17895">MERITAVFETLETAECALEKLRSVGISGATLTTVQNNKLMSVLQQDMDRGSSRGLLLGLLMGTIAGLVLALWGPVGPLLLGGMMGVAVTAVLGTIFGGVLGSVVGTGYDLRRKAHQAAVQATAEHEGKFMVAVDVQIPEDHLKVEDLLKTVGGEVVTTLLPVTAPVPVQAAH</sequence>
<dbReference type="EMBL" id="BMOD01000003">
    <property type="protein sequence ID" value="GGJ27836.1"/>
    <property type="molecule type" value="Genomic_DNA"/>
</dbReference>
<evidence type="ECO:0000313" key="2">
    <source>
        <dbReference type="EMBL" id="GGJ27836.1"/>
    </source>
</evidence>